<evidence type="ECO:0000313" key="3">
    <source>
        <dbReference type="Proteomes" id="UP001143474"/>
    </source>
</evidence>
<reference evidence="2" key="1">
    <citation type="journal article" date="2014" name="Int. J. Syst. Evol. Microbiol.">
        <title>Complete genome sequence of Corynebacterium casei LMG S-19264T (=DSM 44701T), isolated from a smear-ripened cheese.</title>
        <authorList>
            <consortium name="US DOE Joint Genome Institute (JGI-PGF)"/>
            <person name="Walter F."/>
            <person name="Albersmeier A."/>
            <person name="Kalinowski J."/>
            <person name="Ruckert C."/>
        </authorList>
    </citation>
    <scope>NUCLEOTIDE SEQUENCE</scope>
    <source>
        <strain evidence="2">VKM Ac-2007</strain>
    </source>
</reference>
<gene>
    <name evidence="2" type="ORF">GCM10017600_76870</name>
</gene>
<feature type="region of interest" description="Disordered" evidence="1">
    <location>
        <begin position="1"/>
        <end position="68"/>
    </location>
</feature>
<proteinExistence type="predicted"/>
<dbReference type="Proteomes" id="UP001143474">
    <property type="component" value="Unassembled WGS sequence"/>
</dbReference>
<evidence type="ECO:0000313" key="2">
    <source>
        <dbReference type="EMBL" id="GLK14275.1"/>
    </source>
</evidence>
<dbReference type="EMBL" id="BSEV01000030">
    <property type="protein sequence ID" value="GLK14275.1"/>
    <property type="molecule type" value="Genomic_DNA"/>
</dbReference>
<organism evidence="2 3">
    <name type="scientific">Streptosporangium carneum</name>
    <dbReference type="NCBI Taxonomy" id="47481"/>
    <lineage>
        <taxon>Bacteria</taxon>
        <taxon>Bacillati</taxon>
        <taxon>Actinomycetota</taxon>
        <taxon>Actinomycetes</taxon>
        <taxon>Streptosporangiales</taxon>
        <taxon>Streptosporangiaceae</taxon>
        <taxon>Streptosporangium</taxon>
    </lineage>
</organism>
<reference evidence="2" key="2">
    <citation type="submission" date="2023-01" db="EMBL/GenBank/DDBJ databases">
        <authorList>
            <person name="Sun Q."/>
            <person name="Evtushenko L."/>
        </authorList>
    </citation>
    <scope>NUCLEOTIDE SEQUENCE</scope>
    <source>
        <strain evidence="2">VKM Ac-2007</strain>
    </source>
</reference>
<accession>A0A9W6MHK4</accession>
<keyword evidence="3" id="KW-1185">Reference proteome</keyword>
<evidence type="ECO:0000256" key="1">
    <source>
        <dbReference type="SAM" id="MobiDB-lite"/>
    </source>
</evidence>
<protein>
    <submittedName>
        <fullName evidence="2">Uncharacterized protein</fullName>
    </submittedName>
</protein>
<dbReference type="AlphaFoldDB" id="A0A9W6MHK4"/>
<sequence>MVGSRPGEGEEGTFLSGAHSDVPVQLTGLSPTLLANPPRQARLAGPGGSREARRFASGARSYDQGLSLGADARREAAAVLSGS</sequence>
<name>A0A9W6MHK4_9ACTN</name>
<comment type="caution">
    <text evidence="2">The sequence shown here is derived from an EMBL/GenBank/DDBJ whole genome shotgun (WGS) entry which is preliminary data.</text>
</comment>